<dbReference type="PANTHER" id="PTHR43776">
    <property type="entry name" value="TRANSPORT ATP-BINDING PROTEIN"/>
    <property type="match status" value="1"/>
</dbReference>
<dbReference type="RefSeq" id="WP_055028045.1">
    <property type="nucleotide sequence ID" value="NZ_CABMIR010000019.1"/>
</dbReference>
<dbReference type="Pfam" id="PF08352">
    <property type="entry name" value="oligo_HPY"/>
    <property type="match status" value="2"/>
</dbReference>
<dbReference type="FunFam" id="3.40.50.300:FF:000016">
    <property type="entry name" value="Oligopeptide ABC transporter ATP-binding component"/>
    <property type="match status" value="1"/>
</dbReference>
<evidence type="ECO:0000256" key="3">
    <source>
        <dbReference type="ARBA" id="ARBA00022840"/>
    </source>
</evidence>
<dbReference type="SMART" id="SM00382">
    <property type="entry name" value="AAA"/>
    <property type="match status" value="2"/>
</dbReference>
<dbReference type="AlphaFoldDB" id="A0A0Q0PEK1"/>
<gene>
    <name evidence="5" type="ORF">AAY55_12275</name>
</gene>
<dbReference type="PATRIC" id="fig|1481663.6.peg.1247"/>
<organism evidence="5 6">
    <name type="scientific">Vibrio metoecus</name>
    <dbReference type="NCBI Taxonomy" id="1481663"/>
    <lineage>
        <taxon>Bacteria</taxon>
        <taxon>Pseudomonadati</taxon>
        <taxon>Pseudomonadota</taxon>
        <taxon>Gammaproteobacteria</taxon>
        <taxon>Vibrionales</taxon>
        <taxon>Vibrionaceae</taxon>
        <taxon>Vibrio</taxon>
    </lineage>
</organism>
<dbReference type="InterPro" id="IPR017871">
    <property type="entry name" value="ABC_transporter-like_CS"/>
</dbReference>
<dbReference type="InterPro" id="IPR050319">
    <property type="entry name" value="ABC_transp_ATP-bind"/>
</dbReference>
<dbReference type="GO" id="GO:0005524">
    <property type="term" value="F:ATP binding"/>
    <property type="evidence" value="ECO:0007669"/>
    <property type="project" value="UniProtKB-KW"/>
</dbReference>
<dbReference type="GO" id="GO:0016887">
    <property type="term" value="F:ATP hydrolysis activity"/>
    <property type="evidence" value="ECO:0007669"/>
    <property type="project" value="InterPro"/>
</dbReference>
<dbReference type="CDD" id="cd03257">
    <property type="entry name" value="ABC_NikE_OppD_transporters"/>
    <property type="match status" value="2"/>
</dbReference>
<keyword evidence="3" id="KW-0067">ATP-binding</keyword>
<dbReference type="InterPro" id="IPR013563">
    <property type="entry name" value="Oligopep_ABC_C"/>
</dbReference>
<dbReference type="Proteomes" id="UP000053724">
    <property type="component" value="Unassembled WGS sequence"/>
</dbReference>
<proteinExistence type="predicted"/>
<dbReference type="PROSITE" id="PS00211">
    <property type="entry name" value="ABC_TRANSPORTER_1"/>
    <property type="match status" value="2"/>
</dbReference>
<dbReference type="Gene3D" id="3.40.50.300">
    <property type="entry name" value="P-loop containing nucleotide triphosphate hydrolases"/>
    <property type="match status" value="2"/>
</dbReference>
<keyword evidence="1" id="KW-0813">Transport</keyword>
<feature type="domain" description="ABC transporter" evidence="4">
    <location>
        <begin position="292"/>
        <end position="548"/>
    </location>
</feature>
<evidence type="ECO:0000259" key="4">
    <source>
        <dbReference type="PROSITE" id="PS50893"/>
    </source>
</evidence>
<keyword evidence="2" id="KW-0547">Nucleotide-binding</keyword>
<dbReference type="GO" id="GO:0055085">
    <property type="term" value="P:transmembrane transport"/>
    <property type="evidence" value="ECO:0007669"/>
    <property type="project" value="UniProtKB-ARBA"/>
</dbReference>
<dbReference type="EMBL" id="LCUF01000015">
    <property type="protein sequence ID" value="KQA23179.1"/>
    <property type="molecule type" value="Genomic_DNA"/>
</dbReference>
<dbReference type="InterPro" id="IPR027417">
    <property type="entry name" value="P-loop_NTPase"/>
</dbReference>
<dbReference type="NCBIfam" id="NF008453">
    <property type="entry name" value="PRK11308.1"/>
    <property type="match status" value="2"/>
</dbReference>
<protein>
    <submittedName>
        <fullName evidence="5">ABC transporter ATPase</fullName>
    </submittedName>
</protein>
<evidence type="ECO:0000256" key="2">
    <source>
        <dbReference type="ARBA" id="ARBA00022741"/>
    </source>
</evidence>
<dbReference type="Pfam" id="PF00005">
    <property type="entry name" value="ABC_tran"/>
    <property type="match status" value="2"/>
</dbReference>
<accession>A0A0Q0PEK1</accession>
<evidence type="ECO:0000256" key="1">
    <source>
        <dbReference type="ARBA" id="ARBA00022448"/>
    </source>
</evidence>
<sequence>MNNKILQVIDLNVSFPTSTEHFHAVKGVSFDLYRGETLSVIGESGSGKSVTSSAIMQLLDRPGRIDSGKILYTTETNETIDIAQIDPRSAEMRLLRRFNFSLVSQEPMAALSPVHTVGDQIKEVLCLVEPSISKENAHQKAIELLYQVQMPEPESLINKYSFELSGGQRQRVVIAMAIASRPDILIADEPTTALDVTTQAEILHLFDKLQQEIGMAILFITHDLGVVAQISDRVAVMEKGVLVECGDVRQIFENPQHPYTQKLMKATRALEKPSKVKVPYAMREEKSNQPILDLQGVTKTFEKPAKMFQKKSWMTAVDNADLTLYPGESLGIVGESGSGKSTLGRAILGMSPASSGTILYVDEKTETTIELASYKRQVRDPLFADMRLIFQDPWSSLNPRMTVFDIIEEPLTKLRTEMNKTQREERVRNIMKWVGLPPEFSSRYPHAFSGGQRQRIVIARALVTIPKVVIADEATAALDVSLRSQVLDLLIEFQNIYGTAFILITHDIATVKYFCDRVLVLQHGKIVEQGSVDEVIFNPQQAYTKQLISAVPIAELPPEAVYHYAMGSC</sequence>
<name>A0A0Q0PEK1_VIBMT</name>
<dbReference type="SUPFAM" id="SSF52540">
    <property type="entry name" value="P-loop containing nucleoside triphosphate hydrolases"/>
    <property type="match status" value="2"/>
</dbReference>
<feature type="domain" description="ABC transporter" evidence="4">
    <location>
        <begin position="6"/>
        <end position="264"/>
    </location>
</feature>
<dbReference type="GO" id="GO:0015833">
    <property type="term" value="P:peptide transport"/>
    <property type="evidence" value="ECO:0007669"/>
    <property type="project" value="InterPro"/>
</dbReference>
<dbReference type="NCBIfam" id="NF007739">
    <property type="entry name" value="PRK10419.1"/>
    <property type="match status" value="2"/>
</dbReference>
<comment type="caution">
    <text evidence="5">The sequence shown here is derived from an EMBL/GenBank/DDBJ whole genome shotgun (WGS) entry which is preliminary data.</text>
</comment>
<dbReference type="InterPro" id="IPR003439">
    <property type="entry name" value="ABC_transporter-like_ATP-bd"/>
</dbReference>
<evidence type="ECO:0000313" key="5">
    <source>
        <dbReference type="EMBL" id="KQA23179.1"/>
    </source>
</evidence>
<reference evidence="5 6" key="1">
    <citation type="journal article" date="2015" name="Genome Biol. Evol.">
        <title>The Dynamics of Genetic Interactions between Vibrio metoecus and Vibrio cholerae, Two Close Relatives Co-Occurring in the Environment.</title>
        <authorList>
            <person name="Orata F.D."/>
            <person name="Kirchberger P.C."/>
            <person name="Meheust R."/>
            <person name="Barlow E.J."/>
            <person name="Tarr C.L."/>
            <person name="Boucher Y."/>
        </authorList>
    </citation>
    <scope>NUCLEOTIDE SEQUENCE [LARGE SCALE GENOMIC DNA]</scope>
    <source>
        <strain evidence="5 6">08-2459</strain>
    </source>
</reference>
<evidence type="ECO:0000313" key="6">
    <source>
        <dbReference type="Proteomes" id="UP000053724"/>
    </source>
</evidence>
<dbReference type="InterPro" id="IPR003593">
    <property type="entry name" value="AAA+_ATPase"/>
</dbReference>
<dbReference type="PROSITE" id="PS50893">
    <property type="entry name" value="ABC_TRANSPORTER_2"/>
    <property type="match status" value="2"/>
</dbReference>